<protein>
    <submittedName>
        <fullName evidence="2">GG10809</fullName>
    </submittedName>
</protein>
<organism evidence="2 3">
    <name type="scientific">Drosophila erecta</name>
    <name type="common">Fruit fly</name>
    <dbReference type="NCBI Taxonomy" id="7220"/>
    <lineage>
        <taxon>Eukaryota</taxon>
        <taxon>Metazoa</taxon>
        <taxon>Ecdysozoa</taxon>
        <taxon>Arthropoda</taxon>
        <taxon>Hexapoda</taxon>
        <taxon>Insecta</taxon>
        <taxon>Pterygota</taxon>
        <taxon>Neoptera</taxon>
        <taxon>Endopterygota</taxon>
        <taxon>Diptera</taxon>
        <taxon>Brachycera</taxon>
        <taxon>Muscomorpha</taxon>
        <taxon>Ephydroidea</taxon>
        <taxon>Drosophilidae</taxon>
        <taxon>Drosophila</taxon>
        <taxon>Sophophora</taxon>
    </lineage>
</organism>
<proteinExistence type="predicted"/>
<accession>B3P4X4</accession>
<feature type="region of interest" description="Disordered" evidence="1">
    <location>
        <begin position="1"/>
        <end position="53"/>
    </location>
</feature>
<evidence type="ECO:0000313" key="2">
    <source>
        <dbReference type="EMBL" id="EDV49918.1"/>
    </source>
</evidence>
<dbReference type="EMBL" id="CH954181">
    <property type="protein sequence ID" value="EDV49918.1"/>
    <property type="molecule type" value="Genomic_DNA"/>
</dbReference>
<dbReference type="AlphaFoldDB" id="B3P4X4"/>
<evidence type="ECO:0000313" key="3">
    <source>
        <dbReference type="Proteomes" id="UP000008711"/>
    </source>
</evidence>
<dbReference type="HOGENOM" id="CLU_200706_0_0_1"/>
<dbReference type="Proteomes" id="UP000008711">
    <property type="component" value="Unassembled WGS sequence"/>
</dbReference>
<gene>
    <name evidence="2" type="primary">Dere\GG10809</name>
    <name evidence="2" type="ORF">Dere_GG10809</name>
</gene>
<name>B3P4X4_DROER</name>
<reference evidence="2 3" key="1">
    <citation type="journal article" date="2007" name="Nature">
        <title>Evolution of genes and genomes on the Drosophila phylogeny.</title>
        <authorList>
            <consortium name="Drosophila 12 Genomes Consortium"/>
            <person name="Clark A.G."/>
            <person name="Eisen M.B."/>
            <person name="Smith D.R."/>
            <person name="Bergman C.M."/>
            <person name="Oliver B."/>
            <person name="Markow T.A."/>
            <person name="Kaufman T.C."/>
            <person name="Kellis M."/>
            <person name="Gelbart W."/>
            <person name="Iyer V.N."/>
            <person name="Pollard D.A."/>
            <person name="Sackton T.B."/>
            <person name="Larracuente A.M."/>
            <person name="Singh N.D."/>
            <person name="Abad J.P."/>
            <person name="Abt D.N."/>
            <person name="Adryan B."/>
            <person name="Aguade M."/>
            <person name="Akashi H."/>
            <person name="Anderson W.W."/>
            <person name="Aquadro C.F."/>
            <person name="Ardell D.H."/>
            <person name="Arguello R."/>
            <person name="Artieri C.G."/>
            <person name="Barbash D.A."/>
            <person name="Barker D."/>
            <person name="Barsanti P."/>
            <person name="Batterham P."/>
            <person name="Batzoglou S."/>
            <person name="Begun D."/>
            <person name="Bhutkar A."/>
            <person name="Blanco E."/>
            <person name="Bosak S.A."/>
            <person name="Bradley R.K."/>
            <person name="Brand A.D."/>
            <person name="Brent M.R."/>
            <person name="Brooks A.N."/>
            <person name="Brown R.H."/>
            <person name="Butlin R.K."/>
            <person name="Caggese C."/>
            <person name="Calvi B.R."/>
            <person name="Bernardo de Carvalho A."/>
            <person name="Caspi A."/>
            <person name="Castrezana S."/>
            <person name="Celniker S.E."/>
            <person name="Chang J.L."/>
            <person name="Chapple C."/>
            <person name="Chatterji S."/>
            <person name="Chinwalla A."/>
            <person name="Civetta A."/>
            <person name="Clifton S.W."/>
            <person name="Comeron J.M."/>
            <person name="Costello J.C."/>
            <person name="Coyne J.A."/>
            <person name="Daub J."/>
            <person name="David R.G."/>
            <person name="Delcher A.L."/>
            <person name="Delehaunty K."/>
            <person name="Do C.B."/>
            <person name="Ebling H."/>
            <person name="Edwards K."/>
            <person name="Eickbush T."/>
            <person name="Evans J.D."/>
            <person name="Filipski A."/>
            <person name="Findeiss S."/>
            <person name="Freyhult E."/>
            <person name="Fulton L."/>
            <person name="Fulton R."/>
            <person name="Garcia A.C."/>
            <person name="Gardiner A."/>
            <person name="Garfield D.A."/>
            <person name="Garvin B.E."/>
            <person name="Gibson G."/>
            <person name="Gilbert D."/>
            <person name="Gnerre S."/>
            <person name="Godfrey J."/>
            <person name="Good R."/>
            <person name="Gotea V."/>
            <person name="Gravely B."/>
            <person name="Greenberg A.J."/>
            <person name="Griffiths-Jones S."/>
            <person name="Gross S."/>
            <person name="Guigo R."/>
            <person name="Gustafson E.A."/>
            <person name="Haerty W."/>
            <person name="Hahn M.W."/>
            <person name="Halligan D.L."/>
            <person name="Halpern A.L."/>
            <person name="Halter G.M."/>
            <person name="Han M.V."/>
            <person name="Heger A."/>
            <person name="Hillier L."/>
            <person name="Hinrichs A.S."/>
            <person name="Holmes I."/>
            <person name="Hoskins R.A."/>
            <person name="Hubisz M.J."/>
            <person name="Hultmark D."/>
            <person name="Huntley M.A."/>
            <person name="Jaffe D.B."/>
            <person name="Jagadeeshan S."/>
            <person name="Jeck W.R."/>
            <person name="Johnson J."/>
            <person name="Jones C.D."/>
            <person name="Jordan W.C."/>
            <person name="Karpen G.H."/>
            <person name="Kataoka E."/>
            <person name="Keightley P.D."/>
            <person name="Kheradpour P."/>
            <person name="Kirkness E.F."/>
            <person name="Koerich L.B."/>
            <person name="Kristiansen K."/>
            <person name="Kudrna D."/>
            <person name="Kulathinal R.J."/>
            <person name="Kumar S."/>
            <person name="Kwok R."/>
            <person name="Lander E."/>
            <person name="Langley C.H."/>
            <person name="Lapoint R."/>
            <person name="Lazzaro B.P."/>
            <person name="Lee S.J."/>
            <person name="Levesque L."/>
            <person name="Li R."/>
            <person name="Lin C.F."/>
            <person name="Lin M.F."/>
            <person name="Lindblad-Toh K."/>
            <person name="Llopart A."/>
            <person name="Long M."/>
            <person name="Low L."/>
            <person name="Lozovsky E."/>
            <person name="Lu J."/>
            <person name="Luo M."/>
            <person name="Machado C.A."/>
            <person name="Makalowski W."/>
            <person name="Marzo M."/>
            <person name="Matsuda M."/>
            <person name="Matzkin L."/>
            <person name="McAllister B."/>
            <person name="McBride C.S."/>
            <person name="McKernan B."/>
            <person name="McKernan K."/>
            <person name="Mendez-Lago M."/>
            <person name="Minx P."/>
            <person name="Mollenhauer M.U."/>
            <person name="Montooth K."/>
            <person name="Mount S.M."/>
            <person name="Mu X."/>
            <person name="Myers E."/>
            <person name="Negre B."/>
            <person name="Newfeld S."/>
            <person name="Nielsen R."/>
            <person name="Noor M.A."/>
            <person name="O'Grady P."/>
            <person name="Pachter L."/>
            <person name="Papaceit M."/>
            <person name="Parisi M.J."/>
            <person name="Parisi M."/>
            <person name="Parts L."/>
            <person name="Pedersen J.S."/>
            <person name="Pesole G."/>
            <person name="Phillippy A.M."/>
            <person name="Ponting C.P."/>
            <person name="Pop M."/>
            <person name="Porcelli D."/>
            <person name="Powell J.R."/>
            <person name="Prohaska S."/>
            <person name="Pruitt K."/>
            <person name="Puig M."/>
            <person name="Quesneville H."/>
            <person name="Ram K.R."/>
            <person name="Rand D."/>
            <person name="Rasmussen M.D."/>
            <person name="Reed L.K."/>
            <person name="Reenan R."/>
            <person name="Reily A."/>
            <person name="Remington K.A."/>
            <person name="Rieger T.T."/>
            <person name="Ritchie M.G."/>
            <person name="Robin C."/>
            <person name="Rogers Y.H."/>
            <person name="Rohde C."/>
            <person name="Rozas J."/>
            <person name="Rubenfield M.J."/>
            <person name="Ruiz A."/>
            <person name="Russo S."/>
            <person name="Salzberg S.L."/>
            <person name="Sanchez-Gracia A."/>
            <person name="Saranga D.J."/>
            <person name="Sato H."/>
            <person name="Schaeffer S.W."/>
            <person name="Schatz M.C."/>
            <person name="Schlenke T."/>
            <person name="Schwartz R."/>
            <person name="Segarra C."/>
            <person name="Singh R.S."/>
            <person name="Sirot L."/>
            <person name="Sirota M."/>
            <person name="Sisneros N.B."/>
            <person name="Smith C.D."/>
            <person name="Smith T.F."/>
            <person name="Spieth J."/>
            <person name="Stage D.E."/>
            <person name="Stark A."/>
            <person name="Stephan W."/>
            <person name="Strausberg R.L."/>
            <person name="Strempel S."/>
            <person name="Sturgill D."/>
            <person name="Sutton G."/>
            <person name="Sutton G.G."/>
            <person name="Tao W."/>
            <person name="Teichmann S."/>
            <person name="Tobari Y.N."/>
            <person name="Tomimura Y."/>
            <person name="Tsolas J.M."/>
            <person name="Valente V.L."/>
            <person name="Venter E."/>
            <person name="Venter J.C."/>
            <person name="Vicario S."/>
            <person name="Vieira F.G."/>
            <person name="Vilella A.J."/>
            <person name="Villasante A."/>
            <person name="Walenz B."/>
            <person name="Wang J."/>
            <person name="Wasserman M."/>
            <person name="Watts T."/>
            <person name="Wilson D."/>
            <person name="Wilson R.K."/>
            <person name="Wing R.A."/>
            <person name="Wolfner M.F."/>
            <person name="Wong A."/>
            <person name="Wong G.K."/>
            <person name="Wu C.I."/>
            <person name="Wu G."/>
            <person name="Yamamoto D."/>
            <person name="Yang H.P."/>
            <person name="Yang S.P."/>
            <person name="Yorke J.A."/>
            <person name="Yoshida K."/>
            <person name="Zdobnov E."/>
            <person name="Zhang P."/>
            <person name="Zhang Y."/>
            <person name="Zimin A.V."/>
            <person name="Baldwin J."/>
            <person name="Abdouelleil A."/>
            <person name="Abdulkadir J."/>
            <person name="Abebe A."/>
            <person name="Abera B."/>
            <person name="Abreu J."/>
            <person name="Acer S.C."/>
            <person name="Aftuck L."/>
            <person name="Alexander A."/>
            <person name="An P."/>
            <person name="Anderson E."/>
            <person name="Anderson S."/>
            <person name="Arachi H."/>
            <person name="Azer M."/>
            <person name="Bachantsang P."/>
            <person name="Barry A."/>
            <person name="Bayul T."/>
            <person name="Berlin A."/>
            <person name="Bessette D."/>
            <person name="Bloom T."/>
            <person name="Blye J."/>
            <person name="Boguslavskiy L."/>
            <person name="Bonnet C."/>
            <person name="Boukhgalter B."/>
            <person name="Bourzgui I."/>
            <person name="Brown A."/>
            <person name="Cahill P."/>
            <person name="Channer S."/>
            <person name="Cheshatsang Y."/>
            <person name="Chuda L."/>
            <person name="Citroen M."/>
            <person name="Collymore A."/>
            <person name="Cooke P."/>
            <person name="Costello M."/>
            <person name="D'Aco K."/>
            <person name="Daza R."/>
            <person name="De Haan G."/>
            <person name="DeGray S."/>
            <person name="DeMaso C."/>
            <person name="Dhargay N."/>
            <person name="Dooley K."/>
            <person name="Dooley E."/>
            <person name="Doricent M."/>
            <person name="Dorje P."/>
            <person name="Dorjee K."/>
            <person name="Dupes A."/>
            <person name="Elong R."/>
            <person name="Falk J."/>
            <person name="Farina A."/>
            <person name="Faro S."/>
            <person name="Ferguson D."/>
            <person name="Fisher S."/>
            <person name="Foley C.D."/>
            <person name="Franke A."/>
            <person name="Friedrich D."/>
            <person name="Gadbois L."/>
            <person name="Gearin G."/>
            <person name="Gearin C.R."/>
            <person name="Giannoukos G."/>
            <person name="Goode T."/>
            <person name="Graham J."/>
            <person name="Grandbois E."/>
            <person name="Grewal S."/>
            <person name="Gyaltsen K."/>
            <person name="Hafez N."/>
            <person name="Hagos B."/>
            <person name="Hall J."/>
            <person name="Henson C."/>
            <person name="Hollinger A."/>
            <person name="Honan T."/>
            <person name="Huard M.D."/>
            <person name="Hughes L."/>
            <person name="Hurhula B."/>
            <person name="Husby M.E."/>
            <person name="Kamat A."/>
            <person name="Kanga B."/>
            <person name="Kashin S."/>
            <person name="Khazanovich D."/>
            <person name="Kisner P."/>
            <person name="Lance K."/>
            <person name="Lara M."/>
            <person name="Lee W."/>
            <person name="Lennon N."/>
            <person name="Letendre F."/>
            <person name="LeVine R."/>
            <person name="Lipovsky A."/>
            <person name="Liu X."/>
            <person name="Liu J."/>
            <person name="Liu S."/>
            <person name="Lokyitsang T."/>
            <person name="Lokyitsang Y."/>
            <person name="Lubonja R."/>
            <person name="Lui A."/>
            <person name="MacDonald P."/>
            <person name="Magnisalis V."/>
            <person name="Maru K."/>
            <person name="Matthews C."/>
            <person name="McCusker W."/>
            <person name="McDonough S."/>
            <person name="Mehta T."/>
            <person name="Meldrim J."/>
            <person name="Meneus L."/>
            <person name="Mihai O."/>
            <person name="Mihalev A."/>
            <person name="Mihova T."/>
            <person name="Mittelman R."/>
            <person name="Mlenga V."/>
            <person name="Montmayeur A."/>
            <person name="Mulrain L."/>
            <person name="Navidi A."/>
            <person name="Naylor J."/>
            <person name="Negash T."/>
            <person name="Nguyen T."/>
            <person name="Nguyen N."/>
            <person name="Nicol R."/>
            <person name="Norbu C."/>
            <person name="Norbu N."/>
            <person name="Novod N."/>
            <person name="O'Neill B."/>
            <person name="Osman S."/>
            <person name="Markiewicz E."/>
            <person name="Oyono O.L."/>
            <person name="Patti C."/>
            <person name="Phunkhang P."/>
            <person name="Pierre F."/>
            <person name="Priest M."/>
            <person name="Raghuraman S."/>
            <person name="Rege F."/>
            <person name="Reyes R."/>
            <person name="Rise C."/>
            <person name="Rogov P."/>
            <person name="Ross K."/>
            <person name="Ryan E."/>
            <person name="Settipalli S."/>
            <person name="Shea T."/>
            <person name="Sherpa N."/>
            <person name="Shi L."/>
            <person name="Shih D."/>
            <person name="Sparrow T."/>
            <person name="Spaulding J."/>
            <person name="Stalker J."/>
            <person name="Stange-Thomann N."/>
            <person name="Stavropoulos S."/>
            <person name="Stone C."/>
            <person name="Strader C."/>
            <person name="Tesfaye S."/>
            <person name="Thomson T."/>
            <person name="Thoulutsang Y."/>
            <person name="Thoulutsang D."/>
            <person name="Topham K."/>
            <person name="Topping I."/>
            <person name="Tsamla T."/>
            <person name="Vassiliev H."/>
            <person name="Vo A."/>
            <person name="Wangchuk T."/>
            <person name="Wangdi T."/>
            <person name="Weiand M."/>
            <person name="Wilkinson J."/>
            <person name="Wilson A."/>
            <person name="Yadav S."/>
            <person name="Young G."/>
            <person name="Yu Q."/>
            <person name="Zembek L."/>
            <person name="Zhong D."/>
            <person name="Zimmer A."/>
            <person name="Zwirko Z."/>
            <person name="Jaffe D.B."/>
            <person name="Alvarez P."/>
            <person name="Brockman W."/>
            <person name="Butler J."/>
            <person name="Chin C."/>
            <person name="Gnerre S."/>
            <person name="Grabherr M."/>
            <person name="Kleber M."/>
            <person name="Mauceli E."/>
            <person name="MacCallum I."/>
        </authorList>
    </citation>
    <scope>NUCLEOTIDE SEQUENCE [LARGE SCALE GENOMIC DNA]</scope>
    <source>
        <strain evidence="2 3">TSC#14021-0224.01</strain>
    </source>
</reference>
<evidence type="ECO:0000256" key="1">
    <source>
        <dbReference type="SAM" id="MobiDB-lite"/>
    </source>
</evidence>
<sequence>MQLERELRSTFDGYPFAESRKAVSSKKPDSSEQPNTRTSRQDQDLKQSPLTMEALPRPLMAMVTVTVTVMLMPL</sequence>
<reference evidence="2 3" key="2">
    <citation type="journal article" date="2008" name="Bioinformatics">
        <title>Assembly reconciliation.</title>
        <authorList>
            <person name="Zimin A.V."/>
            <person name="Smith D.R."/>
            <person name="Sutton G."/>
            <person name="Yorke J.A."/>
        </authorList>
    </citation>
    <scope>NUCLEOTIDE SEQUENCE [LARGE SCALE GENOMIC DNA]</scope>
    <source>
        <strain evidence="2 3">TSC#14021-0224.01</strain>
    </source>
</reference>
<keyword evidence="3" id="KW-1185">Reference proteome</keyword>
<feature type="compositionally biased region" description="Basic and acidic residues" evidence="1">
    <location>
        <begin position="18"/>
        <end position="30"/>
    </location>
</feature>